<reference evidence="2 3" key="1">
    <citation type="journal article" date="2014" name="PLoS Genet.">
        <title>Analysis of the Phlebiopsis gigantea genome, transcriptome and secretome provides insight into its pioneer colonization strategies of wood.</title>
        <authorList>
            <person name="Hori C."/>
            <person name="Ishida T."/>
            <person name="Igarashi K."/>
            <person name="Samejima M."/>
            <person name="Suzuki H."/>
            <person name="Master E."/>
            <person name="Ferreira P."/>
            <person name="Ruiz-Duenas F.J."/>
            <person name="Held B."/>
            <person name="Canessa P."/>
            <person name="Larrondo L.F."/>
            <person name="Schmoll M."/>
            <person name="Druzhinina I.S."/>
            <person name="Kubicek C.P."/>
            <person name="Gaskell J.A."/>
            <person name="Kersten P."/>
            <person name="St John F."/>
            <person name="Glasner J."/>
            <person name="Sabat G."/>
            <person name="Splinter BonDurant S."/>
            <person name="Syed K."/>
            <person name="Yadav J."/>
            <person name="Mgbeahuruike A.C."/>
            <person name="Kovalchuk A."/>
            <person name="Asiegbu F.O."/>
            <person name="Lackner G."/>
            <person name="Hoffmeister D."/>
            <person name="Rencoret J."/>
            <person name="Gutierrez A."/>
            <person name="Sun H."/>
            <person name="Lindquist E."/>
            <person name="Barry K."/>
            <person name="Riley R."/>
            <person name="Grigoriev I.V."/>
            <person name="Henrissat B."/>
            <person name="Kues U."/>
            <person name="Berka R.M."/>
            <person name="Martinez A.T."/>
            <person name="Covert S.F."/>
            <person name="Blanchette R.A."/>
            <person name="Cullen D."/>
        </authorList>
    </citation>
    <scope>NUCLEOTIDE SEQUENCE [LARGE SCALE GENOMIC DNA]</scope>
    <source>
        <strain evidence="2 3">11061_1 CR5-6</strain>
    </source>
</reference>
<name>A0A0C3PT33_PHLG1</name>
<keyword evidence="3" id="KW-1185">Reference proteome</keyword>
<proteinExistence type="predicted"/>
<feature type="region of interest" description="Disordered" evidence="1">
    <location>
        <begin position="146"/>
        <end position="178"/>
    </location>
</feature>
<gene>
    <name evidence="2" type="ORF">PHLGIDRAFT_125351</name>
</gene>
<feature type="region of interest" description="Disordered" evidence="1">
    <location>
        <begin position="215"/>
        <end position="252"/>
    </location>
</feature>
<feature type="region of interest" description="Disordered" evidence="1">
    <location>
        <begin position="1"/>
        <end position="113"/>
    </location>
</feature>
<sequence>MSRLFASLGRSKKNKGRAHHDYPAYDDYGRYDQQLYEQQHYDQHYGQHYGQPPSNQHRVVPQMEPRNNHGSWGEELLEYSDTSSSRGDRRRSDSRHQRPPVHDYSVHSESTVAPLDDRYERHYGRDNAVPIVQRESSLSRLQEAFTDYGPSSRPVTQVSLPQPTPRLTPRDAVVPPVPPPMVPAEVRNVYAESRQPVLVPNTSVHSVAPEFVRSASQYRGRTDDRHRSSSRREYYSRDRSPPSDRTLEDEQQYPPCVVVVERGRNGKKDTYYVIPGGAPVVFEDDEGRELTRVGDFSGRYKPRRQRPVIIEDENGHEIGRLGFEDESSLDYAYRDRYEADFHERDREYNSRHRHRDYDHDRSSRRTPESRRYDARDYQREDVRAHSSSRGASPRSSPNVVFIPPSNTSSSIFKPSLGHKFSAAVPA</sequence>
<organism evidence="2 3">
    <name type="scientific">Phlebiopsis gigantea (strain 11061_1 CR5-6)</name>
    <name type="common">White-rot fungus</name>
    <name type="synonym">Peniophora gigantea</name>
    <dbReference type="NCBI Taxonomy" id="745531"/>
    <lineage>
        <taxon>Eukaryota</taxon>
        <taxon>Fungi</taxon>
        <taxon>Dikarya</taxon>
        <taxon>Basidiomycota</taxon>
        <taxon>Agaricomycotina</taxon>
        <taxon>Agaricomycetes</taxon>
        <taxon>Polyporales</taxon>
        <taxon>Phanerochaetaceae</taxon>
        <taxon>Phlebiopsis</taxon>
    </lineage>
</organism>
<feature type="compositionally biased region" description="Low complexity" evidence="1">
    <location>
        <begin position="385"/>
        <end position="397"/>
    </location>
</feature>
<feature type="compositionally biased region" description="Basic and acidic residues" evidence="1">
    <location>
        <begin position="220"/>
        <end position="248"/>
    </location>
</feature>
<feature type="compositionally biased region" description="Basic and acidic residues" evidence="1">
    <location>
        <begin position="86"/>
        <end position="106"/>
    </location>
</feature>
<feature type="region of interest" description="Disordered" evidence="1">
    <location>
        <begin position="346"/>
        <end position="426"/>
    </location>
</feature>
<feature type="compositionally biased region" description="Basic and acidic residues" evidence="1">
    <location>
        <begin position="346"/>
        <end position="384"/>
    </location>
</feature>
<protein>
    <submittedName>
        <fullName evidence="2">Uncharacterized protein</fullName>
    </submittedName>
</protein>
<dbReference type="OrthoDB" id="3240950at2759"/>
<dbReference type="HOGENOM" id="CLU_576223_0_0_1"/>
<evidence type="ECO:0000313" key="2">
    <source>
        <dbReference type="EMBL" id="KIP10643.1"/>
    </source>
</evidence>
<dbReference type="EMBL" id="KN840452">
    <property type="protein sequence ID" value="KIP10643.1"/>
    <property type="molecule type" value="Genomic_DNA"/>
</dbReference>
<feature type="compositionally biased region" description="Basic and acidic residues" evidence="1">
    <location>
        <begin position="19"/>
        <end position="30"/>
    </location>
</feature>
<dbReference type="AlphaFoldDB" id="A0A0C3PT33"/>
<dbReference type="Proteomes" id="UP000053257">
    <property type="component" value="Unassembled WGS sequence"/>
</dbReference>
<accession>A0A0C3PT33</accession>
<evidence type="ECO:0000256" key="1">
    <source>
        <dbReference type="SAM" id="MobiDB-lite"/>
    </source>
</evidence>
<evidence type="ECO:0000313" key="3">
    <source>
        <dbReference type="Proteomes" id="UP000053257"/>
    </source>
</evidence>